<dbReference type="PROSITE" id="PS50994">
    <property type="entry name" value="INTEGRASE"/>
    <property type="match status" value="1"/>
</dbReference>
<dbReference type="AlphaFoldDB" id="A0A5B6U8V0"/>
<dbReference type="OrthoDB" id="786061at2759"/>
<organism evidence="2 3">
    <name type="scientific">Gossypium australe</name>
    <dbReference type="NCBI Taxonomy" id="47621"/>
    <lineage>
        <taxon>Eukaryota</taxon>
        <taxon>Viridiplantae</taxon>
        <taxon>Streptophyta</taxon>
        <taxon>Embryophyta</taxon>
        <taxon>Tracheophyta</taxon>
        <taxon>Spermatophyta</taxon>
        <taxon>Magnoliopsida</taxon>
        <taxon>eudicotyledons</taxon>
        <taxon>Gunneridae</taxon>
        <taxon>Pentapetalae</taxon>
        <taxon>rosids</taxon>
        <taxon>malvids</taxon>
        <taxon>Malvales</taxon>
        <taxon>Malvaceae</taxon>
        <taxon>Malvoideae</taxon>
        <taxon>Gossypium</taxon>
    </lineage>
</organism>
<dbReference type="Gene3D" id="1.10.340.70">
    <property type="match status" value="1"/>
</dbReference>
<dbReference type="SUPFAM" id="SSF53098">
    <property type="entry name" value="Ribonuclease H-like"/>
    <property type="match status" value="1"/>
</dbReference>
<dbReference type="Pfam" id="PF00665">
    <property type="entry name" value="rve"/>
    <property type="match status" value="1"/>
</dbReference>
<evidence type="ECO:0000259" key="1">
    <source>
        <dbReference type="PROSITE" id="PS50994"/>
    </source>
</evidence>
<dbReference type="GO" id="GO:0003676">
    <property type="term" value="F:nucleic acid binding"/>
    <property type="evidence" value="ECO:0007669"/>
    <property type="project" value="InterPro"/>
</dbReference>
<feature type="domain" description="Integrase catalytic" evidence="1">
    <location>
        <begin position="129"/>
        <end position="231"/>
    </location>
</feature>
<evidence type="ECO:0000313" key="3">
    <source>
        <dbReference type="Proteomes" id="UP000325315"/>
    </source>
</evidence>
<dbReference type="InterPro" id="IPR012337">
    <property type="entry name" value="RNaseH-like_sf"/>
</dbReference>
<evidence type="ECO:0000313" key="2">
    <source>
        <dbReference type="EMBL" id="KAA3453237.1"/>
    </source>
</evidence>
<dbReference type="EMBL" id="SMMG02000013">
    <property type="protein sequence ID" value="KAA3453237.1"/>
    <property type="molecule type" value="Genomic_DNA"/>
</dbReference>
<dbReference type="PANTHER" id="PTHR37984">
    <property type="entry name" value="PROTEIN CBG26694"/>
    <property type="match status" value="1"/>
</dbReference>
<accession>A0A5B6U8V0</accession>
<dbReference type="InterPro" id="IPR001584">
    <property type="entry name" value="Integrase_cat-core"/>
</dbReference>
<sequence length="231" mass="26884">MLERREAPSYDMHKILCMAQEETQITPIIRTLQGEQKGQDKKELTKLQRKAKIYTLLDSVLYTKGFSHPLLRCLSMFEVEYIIKEIHEEICGGHLGGRLLTQKILKQGYYWSTILEVTHQLVRKCDSCKRNAKIQWQSAEPLQIMSATAQKKFIVAVVDYFTKWIEAEALATITEKQMESFLWKSIVCRFRIPRTIITDNEMQFQGKFKQFCTDLQIALSQSLIKTPQTNG</sequence>
<proteinExistence type="predicted"/>
<dbReference type="Gene3D" id="3.30.420.10">
    <property type="entry name" value="Ribonuclease H-like superfamily/Ribonuclease H"/>
    <property type="match status" value="1"/>
</dbReference>
<dbReference type="InterPro" id="IPR041588">
    <property type="entry name" value="Integrase_H2C2"/>
</dbReference>
<protein>
    <submittedName>
        <fullName evidence="2">Rve domain-containing protein/RVT_3 domain-containing protein</fullName>
    </submittedName>
</protein>
<dbReference type="Proteomes" id="UP000325315">
    <property type="component" value="Unassembled WGS sequence"/>
</dbReference>
<dbReference type="Pfam" id="PF17921">
    <property type="entry name" value="Integrase_H2C2"/>
    <property type="match status" value="1"/>
</dbReference>
<name>A0A5B6U8V0_9ROSI</name>
<dbReference type="PANTHER" id="PTHR37984:SF5">
    <property type="entry name" value="PROTEIN NYNRIN-LIKE"/>
    <property type="match status" value="1"/>
</dbReference>
<dbReference type="GO" id="GO:0015074">
    <property type="term" value="P:DNA integration"/>
    <property type="evidence" value="ECO:0007669"/>
    <property type="project" value="InterPro"/>
</dbReference>
<dbReference type="InterPro" id="IPR050951">
    <property type="entry name" value="Retrovirus_Pol_polyprotein"/>
</dbReference>
<reference evidence="3" key="1">
    <citation type="journal article" date="2019" name="Plant Biotechnol. J.">
        <title>Genome sequencing of the Australian wild diploid species Gossypium australe highlights disease resistance and delayed gland morphogenesis.</title>
        <authorList>
            <person name="Cai Y."/>
            <person name="Cai X."/>
            <person name="Wang Q."/>
            <person name="Wang P."/>
            <person name="Zhang Y."/>
            <person name="Cai C."/>
            <person name="Xu Y."/>
            <person name="Wang K."/>
            <person name="Zhou Z."/>
            <person name="Wang C."/>
            <person name="Geng S."/>
            <person name="Li B."/>
            <person name="Dong Q."/>
            <person name="Hou Y."/>
            <person name="Wang H."/>
            <person name="Ai P."/>
            <person name="Liu Z."/>
            <person name="Yi F."/>
            <person name="Sun M."/>
            <person name="An G."/>
            <person name="Cheng J."/>
            <person name="Zhang Y."/>
            <person name="Shi Q."/>
            <person name="Xie Y."/>
            <person name="Shi X."/>
            <person name="Chang Y."/>
            <person name="Huang F."/>
            <person name="Chen Y."/>
            <person name="Hong S."/>
            <person name="Mi L."/>
            <person name="Sun Q."/>
            <person name="Zhang L."/>
            <person name="Zhou B."/>
            <person name="Peng R."/>
            <person name="Zhang X."/>
            <person name="Liu F."/>
        </authorList>
    </citation>
    <scope>NUCLEOTIDE SEQUENCE [LARGE SCALE GENOMIC DNA]</scope>
    <source>
        <strain evidence="3">cv. PA1801</strain>
    </source>
</reference>
<comment type="caution">
    <text evidence="2">The sequence shown here is derived from an EMBL/GenBank/DDBJ whole genome shotgun (WGS) entry which is preliminary data.</text>
</comment>
<dbReference type="InterPro" id="IPR036397">
    <property type="entry name" value="RNaseH_sf"/>
</dbReference>
<keyword evidence="3" id="KW-1185">Reference proteome</keyword>
<gene>
    <name evidence="2" type="ORF">EPI10_009296</name>
</gene>